<organism evidence="12 13">
    <name type="scientific">Paraphaeosphaeria minitans</name>
    <dbReference type="NCBI Taxonomy" id="565426"/>
    <lineage>
        <taxon>Eukaryota</taxon>
        <taxon>Fungi</taxon>
        <taxon>Dikarya</taxon>
        <taxon>Ascomycota</taxon>
        <taxon>Pezizomycotina</taxon>
        <taxon>Dothideomycetes</taxon>
        <taxon>Pleosporomycetidae</taxon>
        <taxon>Pleosporales</taxon>
        <taxon>Massarineae</taxon>
        <taxon>Didymosphaeriaceae</taxon>
        <taxon>Paraphaeosphaeria</taxon>
    </lineage>
</organism>
<evidence type="ECO:0000256" key="3">
    <source>
        <dbReference type="ARBA" id="ARBA00009731"/>
    </source>
</evidence>
<evidence type="ECO:0000256" key="6">
    <source>
        <dbReference type="ARBA" id="ARBA00022692"/>
    </source>
</evidence>
<comment type="caution">
    <text evidence="11">Lacks conserved residue(s) required for the propagation of feature annotation.</text>
</comment>
<evidence type="ECO:0000256" key="11">
    <source>
        <dbReference type="RuleBase" id="RU362127"/>
    </source>
</evidence>
<dbReference type="OrthoDB" id="17098at2759"/>
<comment type="caution">
    <text evidence="12">The sequence shown here is derived from an EMBL/GenBank/DDBJ whole genome shotgun (WGS) entry which is preliminary data.</text>
</comment>
<evidence type="ECO:0000256" key="4">
    <source>
        <dbReference type="ARBA" id="ARBA00011335"/>
    </source>
</evidence>
<sequence length="255" mass="27131">MASPPPSALYTPTFLLALLTTLLLCLTLRALAILPSRSPKPRLRTPGTPTRVVIVLGSGGHTQEMLYLLRDLDPAKYTHRTWVVSSGDAFSAGRAVAFESEMESRAGSGHGKNVGPGTFDVVTVPRARSIHQSLLTTLGSSLRCLCACFAPLLGFTTASSMAQAPTKDLPDLIVTNGPATACILVFAALLLRFFNVRGAQSRGKCTTVYAESFARVKTLSLSGKLLVRVVDRFLVQWEGLEGVGGGRAEFVGVLV</sequence>
<dbReference type="Pfam" id="PF08660">
    <property type="entry name" value="Alg14"/>
    <property type="match status" value="1"/>
</dbReference>
<dbReference type="Gene3D" id="3.40.50.2000">
    <property type="entry name" value="Glycogen Phosphorylase B"/>
    <property type="match status" value="1"/>
</dbReference>
<keyword evidence="13" id="KW-1185">Reference proteome</keyword>
<evidence type="ECO:0000256" key="5">
    <source>
        <dbReference type="ARBA" id="ARBA00017467"/>
    </source>
</evidence>
<reference evidence="12" key="1">
    <citation type="journal article" date="2020" name="Mol. Plant Microbe Interact.">
        <title>Genome Sequence of the Biocontrol Agent Coniothyrium minitans strain Conio (IMI 134523).</title>
        <authorList>
            <person name="Patel D."/>
            <person name="Shittu T.A."/>
            <person name="Baroncelli R."/>
            <person name="Muthumeenakshi S."/>
            <person name="Osborne T.H."/>
            <person name="Janganan T.K."/>
            <person name="Sreenivasaprasad S."/>
        </authorList>
    </citation>
    <scope>NUCLEOTIDE SEQUENCE</scope>
    <source>
        <strain evidence="12">Conio</strain>
    </source>
</reference>
<feature type="transmembrane region" description="Helical" evidence="11">
    <location>
        <begin position="173"/>
        <end position="194"/>
    </location>
</feature>
<comment type="subunit">
    <text evidence="4 11">Heterodimer with ALG13 to form a functional enzyme.</text>
</comment>
<dbReference type="GO" id="GO:0004577">
    <property type="term" value="F:N-acetylglucosaminyldiphosphodolichol N-acetylglucosaminyltransferase activity"/>
    <property type="evidence" value="ECO:0007669"/>
    <property type="project" value="TreeGrafter"/>
</dbReference>
<name>A0A9P6KTZ0_9PLEO</name>
<keyword evidence="8 11" id="KW-1133">Transmembrane helix</keyword>
<dbReference type="GO" id="GO:0043541">
    <property type="term" value="C:UDP-N-acetylglucosamine transferase complex"/>
    <property type="evidence" value="ECO:0007669"/>
    <property type="project" value="TreeGrafter"/>
</dbReference>
<dbReference type="PANTHER" id="PTHR12154:SF4">
    <property type="entry name" value="UDP-N-ACETYLGLUCOSAMINE TRANSFERASE SUBUNIT ALG14 HOMOLOG"/>
    <property type="match status" value="1"/>
</dbReference>
<dbReference type="EMBL" id="WJXW01000003">
    <property type="protein sequence ID" value="KAF9738817.1"/>
    <property type="molecule type" value="Genomic_DNA"/>
</dbReference>
<feature type="transmembrane region" description="Helical" evidence="11">
    <location>
        <begin position="12"/>
        <end position="34"/>
    </location>
</feature>
<evidence type="ECO:0000256" key="1">
    <source>
        <dbReference type="ARBA" id="ARBA00004389"/>
    </source>
</evidence>
<comment type="subcellular location">
    <subcellularLocation>
        <location evidence="1 11">Endoplasmic reticulum membrane</location>
        <topology evidence="1 11">Single-pass membrane protein</topology>
    </subcellularLocation>
    <subcellularLocation>
        <location evidence="2">Nucleus membrane</location>
        <topology evidence="2">Single-pass membrane protein</topology>
    </subcellularLocation>
</comment>
<dbReference type="GO" id="GO:0031965">
    <property type="term" value="C:nuclear membrane"/>
    <property type="evidence" value="ECO:0007669"/>
    <property type="project" value="UniProtKB-SubCell"/>
</dbReference>
<evidence type="ECO:0000313" key="12">
    <source>
        <dbReference type="EMBL" id="KAF9738817.1"/>
    </source>
</evidence>
<keyword evidence="9 11" id="KW-0472">Membrane</keyword>
<feature type="transmembrane region" description="Helical" evidence="11">
    <location>
        <begin position="134"/>
        <end position="153"/>
    </location>
</feature>
<proteinExistence type="inferred from homology"/>
<dbReference type="GO" id="GO:0006488">
    <property type="term" value="P:dolichol-linked oligosaccharide biosynthetic process"/>
    <property type="evidence" value="ECO:0007669"/>
    <property type="project" value="InterPro"/>
</dbReference>
<dbReference type="InterPro" id="IPR013969">
    <property type="entry name" value="Oligosacch_biosynth_Alg14"/>
</dbReference>
<comment type="similarity">
    <text evidence="3 11">Belongs to the ALG14 family.</text>
</comment>
<evidence type="ECO:0000256" key="10">
    <source>
        <dbReference type="ARBA" id="ARBA00032062"/>
    </source>
</evidence>
<dbReference type="AlphaFoldDB" id="A0A9P6KTZ0"/>
<evidence type="ECO:0000256" key="9">
    <source>
        <dbReference type="ARBA" id="ARBA00023136"/>
    </source>
</evidence>
<dbReference type="PANTHER" id="PTHR12154">
    <property type="entry name" value="GLYCOSYL TRANSFERASE-RELATED"/>
    <property type="match status" value="1"/>
</dbReference>
<dbReference type="Proteomes" id="UP000756921">
    <property type="component" value="Unassembled WGS sequence"/>
</dbReference>
<keyword evidence="7 11" id="KW-0256">Endoplasmic reticulum</keyword>
<evidence type="ECO:0000256" key="2">
    <source>
        <dbReference type="ARBA" id="ARBA00004590"/>
    </source>
</evidence>
<keyword evidence="6 11" id="KW-0812">Transmembrane</keyword>
<evidence type="ECO:0000313" key="13">
    <source>
        <dbReference type="Proteomes" id="UP000756921"/>
    </source>
</evidence>
<accession>A0A9P6KTZ0</accession>
<evidence type="ECO:0000256" key="7">
    <source>
        <dbReference type="ARBA" id="ARBA00022824"/>
    </source>
</evidence>
<comment type="function">
    <text evidence="11">Involved in protein N-glycosylation. Essential for the second step of the dolichol-linked oligosaccharide pathway. Anchors the catalytic subunit ALG13 to the ER.</text>
</comment>
<protein>
    <recommendedName>
        <fullName evidence="5 11">UDP-N-acetylglucosamine transferase subunit ALG14</fullName>
    </recommendedName>
    <alternativeName>
        <fullName evidence="10 11">Asparagine-linked glycosylation protein 14</fullName>
    </alternativeName>
</protein>
<evidence type="ECO:0000256" key="8">
    <source>
        <dbReference type="ARBA" id="ARBA00022989"/>
    </source>
</evidence>
<gene>
    <name evidence="11" type="primary">ALG14</name>
    <name evidence="12" type="ORF">PMIN01_04100</name>
</gene>